<accession>A0ABY8JYP6</accession>
<protein>
    <submittedName>
        <fullName evidence="1">Uncharacterized protein</fullName>
    </submittedName>
</protein>
<evidence type="ECO:0000313" key="2">
    <source>
        <dbReference type="Proteomes" id="UP001216440"/>
    </source>
</evidence>
<dbReference type="EMBL" id="CP121682">
    <property type="protein sequence ID" value="WGD39801.1"/>
    <property type="molecule type" value="Genomic_DNA"/>
</dbReference>
<organism evidence="1 2">
    <name type="scientific">Streptomyces cathayae</name>
    <dbReference type="NCBI Taxonomy" id="3031124"/>
    <lineage>
        <taxon>Bacteria</taxon>
        <taxon>Bacillati</taxon>
        <taxon>Actinomycetota</taxon>
        <taxon>Actinomycetes</taxon>
        <taxon>Kitasatosporales</taxon>
        <taxon>Streptomycetaceae</taxon>
        <taxon>Streptomyces</taxon>
    </lineage>
</organism>
<proteinExistence type="predicted"/>
<dbReference type="Proteomes" id="UP001216440">
    <property type="component" value="Chromosome"/>
</dbReference>
<name>A0ABY8JYP6_9ACTN</name>
<keyword evidence="2" id="KW-1185">Reference proteome</keyword>
<evidence type="ECO:0000313" key="1">
    <source>
        <dbReference type="EMBL" id="WGD39801.1"/>
    </source>
</evidence>
<gene>
    <name evidence="1" type="ORF">PYS65_06465</name>
</gene>
<dbReference type="RefSeq" id="WP_279332818.1">
    <property type="nucleotide sequence ID" value="NZ_CP121682.1"/>
</dbReference>
<sequence>MEVLVAVDVVADGPQPGYGFGGEAGLLVHREIDGYAVSGLAELDDRDEPCALKNAVGLGVAAPGEDLTSE</sequence>
<reference evidence="1 2" key="1">
    <citation type="submission" date="2023-03" db="EMBL/GenBank/DDBJ databases">
        <authorList>
            <person name="Mo P."/>
        </authorList>
    </citation>
    <scope>NUCLEOTIDE SEQUENCE [LARGE SCALE GENOMIC DNA]</scope>
    <source>
        <strain evidence="1 2">HUAS 5</strain>
    </source>
</reference>